<evidence type="ECO:0000256" key="1">
    <source>
        <dbReference type="ARBA" id="ARBA00023015"/>
    </source>
</evidence>
<proteinExistence type="predicted"/>
<keyword evidence="2" id="KW-0238">DNA-binding</keyword>
<dbReference type="PROSITE" id="PS50110">
    <property type="entry name" value="RESPONSE_REGULATORY"/>
    <property type="match status" value="1"/>
</dbReference>
<evidence type="ECO:0000313" key="8">
    <source>
        <dbReference type="Proteomes" id="UP001065593"/>
    </source>
</evidence>
<accession>A0ABQ5NP27</accession>
<evidence type="ECO:0008006" key="9">
    <source>
        <dbReference type="Google" id="ProtNLM"/>
    </source>
</evidence>
<dbReference type="SUPFAM" id="SSF46689">
    <property type="entry name" value="Homeodomain-like"/>
    <property type="match status" value="1"/>
</dbReference>
<protein>
    <recommendedName>
        <fullName evidence="9">AraC family transcriptional regulator</fullName>
    </recommendedName>
</protein>
<name>A0ABQ5NP27_9BACI</name>
<reference evidence="7" key="1">
    <citation type="submission" date="2022-08" db="EMBL/GenBank/DDBJ databases">
        <title>Draft genome sequence of Lysinibacillus sp. strain KH24.</title>
        <authorList>
            <person name="Kanbe H."/>
            <person name="Itoh H."/>
        </authorList>
    </citation>
    <scope>NUCLEOTIDE SEQUENCE</scope>
    <source>
        <strain evidence="7">KH24</strain>
    </source>
</reference>
<dbReference type="Proteomes" id="UP001065593">
    <property type="component" value="Unassembled WGS sequence"/>
</dbReference>
<evidence type="ECO:0000256" key="4">
    <source>
        <dbReference type="PROSITE-ProRule" id="PRU00169"/>
    </source>
</evidence>
<dbReference type="InterPro" id="IPR018062">
    <property type="entry name" value="HTH_AraC-typ_CS"/>
</dbReference>
<feature type="domain" description="HTH araC/xylS-type" evidence="5">
    <location>
        <begin position="385"/>
        <end position="484"/>
    </location>
</feature>
<dbReference type="PROSITE" id="PS01124">
    <property type="entry name" value="HTH_ARAC_FAMILY_2"/>
    <property type="match status" value="1"/>
</dbReference>
<dbReference type="PRINTS" id="PR00032">
    <property type="entry name" value="HTHARAC"/>
</dbReference>
<dbReference type="SUPFAM" id="SSF52172">
    <property type="entry name" value="CheY-like"/>
    <property type="match status" value="1"/>
</dbReference>
<evidence type="ECO:0000256" key="3">
    <source>
        <dbReference type="ARBA" id="ARBA00023163"/>
    </source>
</evidence>
<dbReference type="PROSITE" id="PS00041">
    <property type="entry name" value="HTH_ARAC_FAMILY_1"/>
    <property type="match status" value="1"/>
</dbReference>
<dbReference type="InterPro" id="IPR011006">
    <property type="entry name" value="CheY-like_superfamily"/>
</dbReference>
<comment type="caution">
    <text evidence="7">The sequence shown here is derived from an EMBL/GenBank/DDBJ whole genome shotgun (WGS) entry which is preliminary data.</text>
</comment>
<sequence length="484" mass="56918">MKVLLIDRDPTDLTGIRWFLQTYFPGDVIIEICSAMTETSHTIQQFEPDVILLNIDVIANNRSTALYRLLQQYTGTIFAMTAEPLFKNALKAIELQVAHLFVKPIDLELFKQKLMTVSLRTRKVDEIKQTPLDNSFYYRLFLDSPTDSLKTTFYFTMIEPEHLDMFNKLYVWLQQTPIYDSMQVYPLTDKIVCLFQTDDLKIVEKDVRTLMKEWQLTNSSFLNIGIYDGPLSTLKQMYLLTQRTLHRSFYEGFGHIFYTSKQLETQPLDPLLTPEEQQLLISSLEDGNIEAVKVFLYRLSHEDIYYEQDDLRIHLTSVLAQIRRFMLKYKLHEKAVLEQHYRQLFHLILEHPIFYTILNGIISFTQKLIELAREVRSEKRADYIEVAIEVIDQQFQDSTLSLSFVAHRLGISPNYLSALFAKKQGIPFKRYVQQIRIQHATKMLVETDFSISEIAQLNGFEDANYFIKIFKQHMGTTPSRYRKK</sequence>
<organism evidence="7 8">
    <name type="scientific">Lysinibacillus piscis</name>
    <dbReference type="NCBI Taxonomy" id="2518931"/>
    <lineage>
        <taxon>Bacteria</taxon>
        <taxon>Bacillati</taxon>
        <taxon>Bacillota</taxon>
        <taxon>Bacilli</taxon>
        <taxon>Bacillales</taxon>
        <taxon>Bacillaceae</taxon>
        <taxon>Lysinibacillus</taxon>
    </lineage>
</organism>
<comment type="caution">
    <text evidence="4">Lacks conserved residue(s) required for the propagation of feature annotation.</text>
</comment>
<evidence type="ECO:0000256" key="2">
    <source>
        <dbReference type="ARBA" id="ARBA00023125"/>
    </source>
</evidence>
<gene>
    <name evidence="7" type="ORF">LYSBPC_32590</name>
</gene>
<dbReference type="PANTHER" id="PTHR43280:SF2">
    <property type="entry name" value="HTH-TYPE TRANSCRIPTIONAL REGULATOR EXSA"/>
    <property type="match status" value="1"/>
</dbReference>
<evidence type="ECO:0000259" key="5">
    <source>
        <dbReference type="PROSITE" id="PS01124"/>
    </source>
</evidence>
<dbReference type="EMBL" id="BRZA01000006">
    <property type="protein sequence ID" value="GLC90132.1"/>
    <property type="molecule type" value="Genomic_DNA"/>
</dbReference>
<keyword evidence="8" id="KW-1185">Reference proteome</keyword>
<evidence type="ECO:0000259" key="6">
    <source>
        <dbReference type="PROSITE" id="PS50110"/>
    </source>
</evidence>
<feature type="domain" description="Response regulatory" evidence="6">
    <location>
        <begin position="2"/>
        <end position="118"/>
    </location>
</feature>
<dbReference type="Pfam" id="PF12833">
    <property type="entry name" value="HTH_18"/>
    <property type="match status" value="1"/>
</dbReference>
<dbReference type="Gene3D" id="1.10.10.60">
    <property type="entry name" value="Homeodomain-like"/>
    <property type="match status" value="2"/>
</dbReference>
<dbReference type="InterPro" id="IPR009057">
    <property type="entry name" value="Homeodomain-like_sf"/>
</dbReference>
<evidence type="ECO:0000313" key="7">
    <source>
        <dbReference type="EMBL" id="GLC90132.1"/>
    </source>
</evidence>
<dbReference type="Gene3D" id="3.40.50.2300">
    <property type="match status" value="1"/>
</dbReference>
<dbReference type="SMART" id="SM00342">
    <property type="entry name" value="HTH_ARAC"/>
    <property type="match status" value="1"/>
</dbReference>
<dbReference type="InterPro" id="IPR018060">
    <property type="entry name" value="HTH_AraC"/>
</dbReference>
<dbReference type="RefSeq" id="WP_264990049.1">
    <property type="nucleotide sequence ID" value="NZ_BRZA01000006.1"/>
</dbReference>
<dbReference type="InterPro" id="IPR020449">
    <property type="entry name" value="Tscrpt_reg_AraC-type_HTH"/>
</dbReference>
<keyword evidence="3" id="KW-0804">Transcription</keyword>
<dbReference type="PANTHER" id="PTHR43280">
    <property type="entry name" value="ARAC-FAMILY TRANSCRIPTIONAL REGULATOR"/>
    <property type="match status" value="1"/>
</dbReference>
<keyword evidence="1" id="KW-0805">Transcription regulation</keyword>
<dbReference type="InterPro" id="IPR001789">
    <property type="entry name" value="Sig_transdc_resp-reg_receiver"/>
</dbReference>